<feature type="domain" description="ATP-grasp" evidence="6">
    <location>
        <begin position="111"/>
        <end position="298"/>
    </location>
</feature>
<dbReference type="Pfam" id="PF02222">
    <property type="entry name" value="ATP-grasp"/>
    <property type="match status" value="1"/>
</dbReference>
<dbReference type="SUPFAM" id="SSF56059">
    <property type="entry name" value="Glutathione synthetase ATP-binding domain-like"/>
    <property type="match status" value="1"/>
</dbReference>
<protein>
    <recommendedName>
        <fullName evidence="4 5">N5-carboxyaminoimidazole ribonucleotide synthase</fullName>
        <shortName evidence="4 5">N5-CAIR synthase</shortName>
        <ecNumber evidence="4 5">6.3.4.18</ecNumber>
    </recommendedName>
    <alternativeName>
        <fullName evidence="4 5">5-(carboxyamino)imidazole ribonucleotide synthetase</fullName>
    </alternativeName>
</protein>
<feature type="binding site" evidence="4">
    <location>
        <position position="213"/>
    </location>
    <ligand>
        <name>ATP</name>
        <dbReference type="ChEBI" id="CHEBI:30616"/>
    </ligand>
</feature>
<dbReference type="AlphaFoldDB" id="A0A1P8WPI4"/>
<dbReference type="OrthoDB" id="9804625at2"/>
<evidence type="ECO:0000313" key="8">
    <source>
        <dbReference type="Proteomes" id="UP000187735"/>
    </source>
</evidence>
<feature type="binding site" evidence="4">
    <location>
        <begin position="182"/>
        <end position="185"/>
    </location>
    <ligand>
        <name>ATP</name>
        <dbReference type="ChEBI" id="CHEBI:30616"/>
    </ligand>
</feature>
<feature type="binding site" evidence="4">
    <location>
        <position position="107"/>
    </location>
    <ligand>
        <name>ATP</name>
        <dbReference type="ChEBI" id="CHEBI:30616"/>
    </ligand>
</feature>
<name>A0A1P8WPI4_9PLAN</name>
<keyword evidence="4 5" id="KW-0436">Ligase</keyword>
<evidence type="ECO:0000256" key="2">
    <source>
        <dbReference type="ARBA" id="ARBA00022755"/>
    </source>
</evidence>
<dbReference type="InterPro" id="IPR005875">
    <property type="entry name" value="PurK"/>
</dbReference>
<feature type="binding site" evidence="4">
    <location>
        <position position="190"/>
    </location>
    <ligand>
        <name>ATP</name>
        <dbReference type="ChEBI" id="CHEBI:30616"/>
    </ligand>
</feature>
<dbReference type="InterPro" id="IPR016185">
    <property type="entry name" value="PreATP-grasp_dom_sf"/>
</dbReference>
<comment type="function">
    <text evidence="4">Catalyzes the ATP-dependent conversion of 5-aminoimidazole ribonucleotide (AIR) and HCO(3)(-) to N5-carboxyaminoimidazole ribonucleotide (N5-CAIR).</text>
</comment>
<dbReference type="InterPro" id="IPR011761">
    <property type="entry name" value="ATP-grasp"/>
</dbReference>
<comment type="similarity">
    <text evidence="4 5">Belongs to the PurK/PurT family.</text>
</comment>
<reference evidence="7 8" key="1">
    <citation type="journal article" date="2016" name="Front. Microbiol.">
        <title>Fuerstia marisgermanicae gen. nov., sp. nov., an Unusual Member of the Phylum Planctomycetes from the German Wadden Sea.</title>
        <authorList>
            <person name="Kohn T."/>
            <person name="Heuer A."/>
            <person name="Jogler M."/>
            <person name="Vollmers J."/>
            <person name="Boedeker C."/>
            <person name="Bunk B."/>
            <person name="Rast P."/>
            <person name="Borchert D."/>
            <person name="Glockner I."/>
            <person name="Freese H.M."/>
            <person name="Klenk H.P."/>
            <person name="Overmann J."/>
            <person name="Kaster A.K."/>
            <person name="Rohde M."/>
            <person name="Wiegand S."/>
            <person name="Jogler C."/>
        </authorList>
    </citation>
    <scope>NUCLEOTIDE SEQUENCE [LARGE SCALE GENOMIC DNA]</scope>
    <source>
        <strain evidence="7 8">NH11</strain>
    </source>
</reference>
<keyword evidence="1 4" id="KW-0547">Nucleotide-binding</keyword>
<keyword evidence="3 4" id="KW-0067">ATP-binding</keyword>
<accession>A0A1P8WPI4</accession>
<dbReference type="SUPFAM" id="SSF52440">
    <property type="entry name" value="PreATP-grasp domain"/>
    <property type="match status" value="1"/>
</dbReference>
<dbReference type="PANTHER" id="PTHR11609">
    <property type="entry name" value="PURINE BIOSYNTHESIS PROTEIN 6/7, PUR6/7"/>
    <property type="match status" value="1"/>
</dbReference>
<dbReference type="PANTHER" id="PTHR11609:SF5">
    <property type="entry name" value="PHOSPHORIBOSYLAMINOIMIDAZOLE CARBOXYLASE"/>
    <property type="match status" value="1"/>
</dbReference>
<gene>
    <name evidence="4 5 7" type="primary">purK</name>
    <name evidence="7" type="ORF">Fuma_05616</name>
</gene>
<dbReference type="InterPro" id="IPR040686">
    <property type="entry name" value="PurK_C"/>
</dbReference>
<feature type="binding site" evidence="4">
    <location>
        <begin position="268"/>
        <end position="269"/>
    </location>
    <ligand>
        <name>ATP</name>
        <dbReference type="ChEBI" id="CHEBI:30616"/>
    </ligand>
</feature>
<proteinExistence type="inferred from homology"/>
<evidence type="ECO:0000313" key="7">
    <source>
        <dbReference type="EMBL" id="APZ95953.1"/>
    </source>
</evidence>
<dbReference type="GO" id="GO:0034028">
    <property type="term" value="F:5-(carboxyamino)imidazole ribonucleotide synthase activity"/>
    <property type="evidence" value="ECO:0007669"/>
    <property type="project" value="UniProtKB-UniRule"/>
</dbReference>
<dbReference type="InterPro" id="IPR054350">
    <property type="entry name" value="PurT/PurK_preATP-grasp"/>
</dbReference>
<comment type="subunit">
    <text evidence="4 5">Homodimer.</text>
</comment>
<evidence type="ECO:0000256" key="4">
    <source>
        <dbReference type="HAMAP-Rule" id="MF_01928"/>
    </source>
</evidence>
<dbReference type="PROSITE" id="PS50975">
    <property type="entry name" value="ATP_GRASP"/>
    <property type="match status" value="1"/>
</dbReference>
<feature type="binding site" evidence="4">
    <location>
        <position position="147"/>
    </location>
    <ligand>
        <name>ATP</name>
        <dbReference type="ChEBI" id="CHEBI:30616"/>
    </ligand>
</feature>
<dbReference type="Gene3D" id="3.40.50.20">
    <property type="match status" value="1"/>
</dbReference>
<sequence length="380" mass="40975">MTGVICPGGTIGILGAGQLGRMLALVARRMGYRVAVFGGDRSCPAGQVCDQIWPGNYDDEDSLREFAAASDVVTYEFENIPSKAAAFIADLVPLRPGAALLNAAQNRFAEKTALTGIGLPTAGFRMVHSATELADARRDFGGNVILKANTDGYDGKGQWSIGPDTDLKKLWPDTGLPEAIVEQRVDFEFELSVVAGRFDDGTVRAFAPLLNHHENHILDVSILGSPKVTPKIGARAEEMARAVLEHFDVVGVLCIELFLTSGGDLVVNEIAPRPHNSGHLTIEAHNCSQFELQLRAACGLPATDLVPRFPAAAMANLLGQHLPEAWMSWNPEGFSAKECHLHLYGKPDRRPNRKMGHITALDTAGDAAEQAVRALRTQLR</sequence>
<dbReference type="Proteomes" id="UP000187735">
    <property type="component" value="Chromosome"/>
</dbReference>
<evidence type="ECO:0000259" key="6">
    <source>
        <dbReference type="PROSITE" id="PS50975"/>
    </source>
</evidence>
<dbReference type="SUPFAM" id="SSF51246">
    <property type="entry name" value="Rudiment single hybrid motif"/>
    <property type="match status" value="1"/>
</dbReference>
<dbReference type="HAMAP" id="MF_01928">
    <property type="entry name" value="PurK"/>
    <property type="match status" value="1"/>
</dbReference>
<dbReference type="GO" id="GO:0046872">
    <property type="term" value="F:metal ion binding"/>
    <property type="evidence" value="ECO:0007669"/>
    <property type="project" value="InterPro"/>
</dbReference>
<dbReference type="NCBIfam" id="NF004679">
    <property type="entry name" value="PRK06019.1-5"/>
    <property type="match status" value="1"/>
</dbReference>
<keyword evidence="8" id="KW-1185">Reference proteome</keyword>
<dbReference type="EC" id="6.3.4.18" evidence="4 5"/>
<dbReference type="GO" id="GO:0006189">
    <property type="term" value="P:'de novo' IMP biosynthetic process"/>
    <property type="evidence" value="ECO:0007669"/>
    <property type="project" value="UniProtKB-UniRule"/>
</dbReference>
<dbReference type="GO" id="GO:0005524">
    <property type="term" value="F:ATP binding"/>
    <property type="evidence" value="ECO:0007669"/>
    <property type="project" value="UniProtKB-UniRule"/>
</dbReference>
<dbReference type="RefSeq" id="WP_077027044.1">
    <property type="nucleotide sequence ID" value="NZ_CP017641.1"/>
</dbReference>
<dbReference type="Gene3D" id="3.30.470.20">
    <property type="entry name" value="ATP-grasp fold, B domain"/>
    <property type="match status" value="1"/>
</dbReference>
<feature type="binding site" evidence="4">
    <location>
        <begin position="152"/>
        <end position="158"/>
    </location>
    <ligand>
        <name>ATP</name>
        <dbReference type="ChEBI" id="CHEBI:30616"/>
    </ligand>
</feature>
<comment type="function">
    <text evidence="5">Catalyzes the ATP-dependent conversion of 5-aminoimidazole ribonucleotide (AIR) and HCO(3)- to N5-carboxyaminoimidazole ribonucleotide (N5-CAIR).</text>
</comment>
<comment type="catalytic activity">
    <reaction evidence="4 5">
        <text>5-amino-1-(5-phospho-beta-D-ribosyl)imidazole + hydrogencarbonate + ATP = 5-carboxyamino-1-(5-phospho-D-ribosyl)imidazole + ADP + phosphate + 2 H(+)</text>
        <dbReference type="Rhea" id="RHEA:19317"/>
        <dbReference type="ChEBI" id="CHEBI:15378"/>
        <dbReference type="ChEBI" id="CHEBI:17544"/>
        <dbReference type="ChEBI" id="CHEBI:30616"/>
        <dbReference type="ChEBI" id="CHEBI:43474"/>
        <dbReference type="ChEBI" id="CHEBI:58730"/>
        <dbReference type="ChEBI" id="CHEBI:137981"/>
        <dbReference type="ChEBI" id="CHEBI:456216"/>
        <dbReference type="EC" id="6.3.4.18"/>
    </reaction>
</comment>
<evidence type="ECO:0000256" key="3">
    <source>
        <dbReference type="ARBA" id="ARBA00022840"/>
    </source>
</evidence>
<keyword evidence="2 4" id="KW-0658">Purine biosynthesis</keyword>
<evidence type="ECO:0000256" key="5">
    <source>
        <dbReference type="RuleBase" id="RU361200"/>
    </source>
</evidence>
<dbReference type="Pfam" id="PF17769">
    <property type="entry name" value="PurK_C"/>
    <property type="match status" value="1"/>
</dbReference>
<dbReference type="UniPathway" id="UPA00074">
    <property type="reaction ID" value="UER00942"/>
</dbReference>
<dbReference type="GO" id="GO:0004638">
    <property type="term" value="F:phosphoribosylaminoimidazole carboxylase activity"/>
    <property type="evidence" value="ECO:0007669"/>
    <property type="project" value="InterPro"/>
</dbReference>
<dbReference type="NCBIfam" id="NF004676">
    <property type="entry name" value="PRK06019.1-2"/>
    <property type="match status" value="1"/>
</dbReference>
<evidence type="ECO:0000256" key="1">
    <source>
        <dbReference type="ARBA" id="ARBA00022741"/>
    </source>
</evidence>
<dbReference type="InterPro" id="IPR013815">
    <property type="entry name" value="ATP_grasp_subdomain_1"/>
</dbReference>
<dbReference type="STRING" id="1891926.Fuma_05616"/>
<dbReference type="EMBL" id="CP017641">
    <property type="protein sequence ID" value="APZ95953.1"/>
    <property type="molecule type" value="Genomic_DNA"/>
</dbReference>
<dbReference type="Gene3D" id="3.30.1490.20">
    <property type="entry name" value="ATP-grasp fold, A domain"/>
    <property type="match status" value="1"/>
</dbReference>
<dbReference type="Pfam" id="PF22660">
    <property type="entry name" value="RS_preATP-grasp-like"/>
    <property type="match status" value="1"/>
</dbReference>
<organism evidence="7 8">
    <name type="scientific">Fuerstiella marisgermanici</name>
    <dbReference type="NCBI Taxonomy" id="1891926"/>
    <lineage>
        <taxon>Bacteria</taxon>
        <taxon>Pseudomonadati</taxon>
        <taxon>Planctomycetota</taxon>
        <taxon>Planctomycetia</taxon>
        <taxon>Planctomycetales</taxon>
        <taxon>Planctomycetaceae</taxon>
        <taxon>Fuerstiella</taxon>
    </lineage>
</organism>
<comment type="pathway">
    <text evidence="4 5">Purine metabolism; IMP biosynthesis via de novo pathway; 5-amino-1-(5-phospho-D-ribosyl)imidazole-4-carboxylate from 5-amino-1-(5-phospho-D-ribosyl)imidazole (N5-CAIR route): step 1/2.</text>
</comment>
<dbReference type="InterPro" id="IPR011054">
    <property type="entry name" value="Rudment_hybrid_motif"/>
</dbReference>
<dbReference type="NCBIfam" id="TIGR01161">
    <property type="entry name" value="purK"/>
    <property type="match status" value="1"/>
</dbReference>
<dbReference type="GO" id="GO:0005829">
    <property type="term" value="C:cytosol"/>
    <property type="evidence" value="ECO:0007669"/>
    <property type="project" value="TreeGrafter"/>
</dbReference>
<dbReference type="KEGG" id="fmr:Fuma_05616"/>
<dbReference type="InterPro" id="IPR003135">
    <property type="entry name" value="ATP-grasp_carboxylate-amine"/>
</dbReference>